<accession>A0AA40JYU6</accession>
<evidence type="ECO:0000313" key="2">
    <source>
        <dbReference type="EMBL" id="KAK0740385.1"/>
    </source>
</evidence>
<evidence type="ECO:0000256" key="1">
    <source>
        <dbReference type="SAM" id="MobiDB-lite"/>
    </source>
</evidence>
<dbReference type="Proteomes" id="UP001172155">
    <property type="component" value="Unassembled WGS sequence"/>
</dbReference>
<evidence type="ECO:0000313" key="3">
    <source>
        <dbReference type="Proteomes" id="UP001172155"/>
    </source>
</evidence>
<feature type="region of interest" description="Disordered" evidence="1">
    <location>
        <begin position="382"/>
        <end position="404"/>
    </location>
</feature>
<dbReference type="Gene3D" id="3.40.50.1010">
    <property type="entry name" value="5'-nuclease"/>
    <property type="match status" value="1"/>
</dbReference>
<keyword evidence="3" id="KW-1185">Reference proteome</keyword>
<dbReference type="EMBL" id="JAUKUD010000006">
    <property type="protein sequence ID" value="KAK0740385.1"/>
    <property type="molecule type" value="Genomic_DNA"/>
</dbReference>
<proteinExistence type="predicted"/>
<gene>
    <name evidence="2" type="ORF">B0T18DRAFT_449027</name>
</gene>
<sequence length="404" mass="46083">MPPPNQRIREVVHIYTDNSIFWIQGQRTYAEKKRMAVPQRRLPFDFDVRTSLYGSIPPPVDSIWVAIESKDVKVFKFARSTWTGREKSIDSSIIADSIVQASMDQRDSVASTFVIVSGDADISQAVGKITTIFSLPVHVWSWRNGLATAYRKPQELVTVHLLDDHLERVGFSATDFNVDRATIHGHSIVILDPVPHADVINRIVDGIQIPLYKYENPAQRPEASRKDLIVIPVSSRYMEFSDLENLCQTVKRKLEPHGLSVVTYKEYSQQSPADKKQGLAVSNRFKELPADEAGPGDADGVTEEESGFVEQDWQWQKKKRQFQASEREIARRCKWRMYCKKGSGCGFGHSKDEEQYFKAYGGSKRASNRAELLCLTCDKRGHEMGDPSCRENVEGEEQKWRDRR</sequence>
<comment type="caution">
    <text evidence="2">The sequence shown here is derived from an EMBL/GenBank/DDBJ whole genome shotgun (WGS) entry which is preliminary data.</text>
</comment>
<dbReference type="AlphaFoldDB" id="A0AA40JYU6"/>
<name>A0AA40JYU6_9PEZI</name>
<evidence type="ECO:0008006" key="4">
    <source>
        <dbReference type="Google" id="ProtNLM"/>
    </source>
</evidence>
<organism evidence="2 3">
    <name type="scientific">Schizothecium vesticola</name>
    <dbReference type="NCBI Taxonomy" id="314040"/>
    <lineage>
        <taxon>Eukaryota</taxon>
        <taxon>Fungi</taxon>
        <taxon>Dikarya</taxon>
        <taxon>Ascomycota</taxon>
        <taxon>Pezizomycotina</taxon>
        <taxon>Sordariomycetes</taxon>
        <taxon>Sordariomycetidae</taxon>
        <taxon>Sordariales</taxon>
        <taxon>Schizotheciaceae</taxon>
        <taxon>Schizothecium</taxon>
    </lineage>
</organism>
<reference evidence="2" key="1">
    <citation type="submission" date="2023-06" db="EMBL/GenBank/DDBJ databases">
        <title>Genome-scale phylogeny and comparative genomics of the fungal order Sordariales.</title>
        <authorList>
            <consortium name="Lawrence Berkeley National Laboratory"/>
            <person name="Hensen N."/>
            <person name="Bonometti L."/>
            <person name="Westerberg I."/>
            <person name="Brannstrom I.O."/>
            <person name="Guillou S."/>
            <person name="Cros-Aarteil S."/>
            <person name="Calhoun S."/>
            <person name="Haridas S."/>
            <person name="Kuo A."/>
            <person name="Mondo S."/>
            <person name="Pangilinan J."/>
            <person name="Riley R."/>
            <person name="LaButti K."/>
            <person name="Andreopoulos B."/>
            <person name="Lipzen A."/>
            <person name="Chen C."/>
            <person name="Yanf M."/>
            <person name="Daum C."/>
            <person name="Ng V."/>
            <person name="Clum A."/>
            <person name="Steindorff A."/>
            <person name="Ohm R."/>
            <person name="Martin F."/>
            <person name="Silar P."/>
            <person name="Natvig D."/>
            <person name="Lalanne C."/>
            <person name="Gautier V."/>
            <person name="Ament-velasquez S.L."/>
            <person name="Kruys A."/>
            <person name="Hutchinson M.I."/>
            <person name="Powell A.J."/>
            <person name="Barry K."/>
            <person name="Miller A.N."/>
            <person name="Grigoriev I.V."/>
            <person name="Debuchy R."/>
            <person name="Gladieux P."/>
            <person name="Thoren M.H."/>
            <person name="Johannesson H."/>
        </authorList>
    </citation>
    <scope>NUCLEOTIDE SEQUENCE</scope>
    <source>
        <strain evidence="2">SMH3187-1</strain>
    </source>
</reference>
<protein>
    <recommendedName>
        <fullName evidence="4">NYN domain-containing protein</fullName>
    </recommendedName>
</protein>